<evidence type="ECO:0000313" key="3">
    <source>
        <dbReference type="Proteomes" id="UP000331127"/>
    </source>
</evidence>
<name>A0A5M3WMW0_9ACTN</name>
<dbReference type="EMBL" id="BLAE01000007">
    <property type="protein sequence ID" value="GES07648.1"/>
    <property type="molecule type" value="Genomic_DNA"/>
</dbReference>
<keyword evidence="3" id="KW-1185">Reference proteome</keyword>
<feature type="domain" description="HTH cro/C1-type" evidence="1">
    <location>
        <begin position="22"/>
        <end position="62"/>
    </location>
</feature>
<protein>
    <recommendedName>
        <fullName evidence="1">HTH cro/C1-type domain-containing protein</fullName>
    </recommendedName>
</protein>
<accession>A0A5M3WMW0</accession>
<dbReference type="GO" id="GO:0003677">
    <property type="term" value="F:DNA binding"/>
    <property type="evidence" value="ECO:0007669"/>
    <property type="project" value="InterPro"/>
</dbReference>
<dbReference type="SUPFAM" id="SSF47413">
    <property type="entry name" value="lambda repressor-like DNA-binding domains"/>
    <property type="match status" value="1"/>
</dbReference>
<organism evidence="2 3">
    <name type="scientific">Acrocarpospora macrocephala</name>
    <dbReference type="NCBI Taxonomy" id="150177"/>
    <lineage>
        <taxon>Bacteria</taxon>
        <taxon>Bacillati</taxon>
        <taxon>Actinomycetota</taxon>
        <taxon>Actinomycetes</taxon>
        <taxon>Streptosporangiales</taxon>
        <taxon>Streptosporangiaceae</taxon>
        <taxon>Acrocarpospora</taxon>
    </lineage>
</organism>
<dbReference type="Pfam" id="PF13560">
    <property type="entry name" value="HTH_31"/>
    <property type="match status" value="1"/>
</dbReference>
<proteinExistence type="predicted"/>
<dbReference type="Proteomes" id="UP000331127">
    <property type="component" value="Unassembled WGS sequence"/>
</dbReference>
<gene>
    <name evidence="2" type="ORF">Amac_012430</name>
</gene>
<dbReference type="InterPro" id="IPR010982">
    <property type="entry name" value="Lambda_DNA-bd_dom_sf"/>
</dbReference>
<evidence type="ECO:0000259" key="1">
    <source>
        <dbReference type="PROSITE" id="PS50943"/>
    </source>
</evidence>
<evidence type="ECO:0000313" key="2">
    <source>
        <dbReference type="EMBL" id="GES07648.1"/>
    </source>
</evidence>
<reference evidence="2 3" key="1">
    <citation type="submission" date="2019-10" db="EMBL/GenBank/DDBJ databases">
        <title>Whole genome shotgun sequence of Acrocarpospora macrocephala NBRC 16266.</title>
        <authorList>
            <person name="Ichikawa N."/>
            <person name="Kimura A."/>
            <person name="Kitahashi Y."/>
            <person name="Komaki H."/>
            <person name="Oguchi A."/>
        </authorList>
    </citation>
    <scope>NUCLEOTIDE SEQUENCE [LARGE SCALE GENOMIC DNA]</scope>
    <source>
        <strain evidence="2 3">NBRC 16266</strain>
    </source>
</reference>
<comment type="caution">
    <text evidence="2">The sequence shown here is derived from an EMBL/GenBank/DDBJ whole genome shotgun (WGS) entry which is preliminary data.</text>
</comment>
<dbReference type="SMART" id="SM00530">
    <property type="entry name" value="HTH_XRE"/>
    <property type="match status" value="1"/>
</dbReference>
<dbReference type="AlphaFoldDB" id="A0A5M3WMW0"/>
<dbReference type="Gene3D" id="1.10.260.40">
    <property type="entry name" value="lambda repressor-like DNA-binding domains"/>
    <property type="match status" value="1"/>
</dbReference>
<dbReference type="CDD" id="cd00093">
    <property type="entry name" value="HTH_XRE"/>
    <property type="match status" value="1"/>
</dbReference>
<sequence>MTRTSLPARPNAFPSRLLGYALRWWRDVRGMSLREVAEAIRMDHSHLAKLERGERPTPPYLVPDLDRLYTADGQLMALHTAITHLDQIRANTLGIASPAHGKDEDMERRRLLQLAAATAGLGALGAAGEPVRQLLDLSLNHESRSIEEWELAVAAHLYGLRTRPAAQVRDDLVVDLMTAQRQLDRTPIQDKAEIQRVIAALSTLHANALTRLGDHGAALRWWRTARVAAHESGDLQLELGIYATETGHANYGQRDPLSTLQLIQGAQQIAGTTPSLGLALVTCSEAKTLALLGRHDEARRALNHTSDLLEVQPPPPSIMPNYWQAGQLPFAENLVHTYAGKEAKASEAKDRSLVVLGVTGDQQYSSILQLHDALCAVLNGGIDQGVQSAASVINDLPTVQRSNMIMETGRKLLRAVPIDRRDRPAVGEFRELLAIAPATSA</sequence>
<dbReference type="PROSITE" id="PS50943">
    <property type="entry name" value="HTH_CROC1"/>
    <property type="match status" value="1"/>
</dbReference>
<dbReference type="InterPro" id="IPR001387">
    <property type="entry name" value="Cro/C1-type_HTH"/>
</dbReference>